<dbReference type="EMBL" id="MDYQ01000360">
    <property type="protein sequence ID" value="PRP75850.1"/>
    <property type="molecule type" value="Genomic_DNA"/>
</dbReference>
<organism evidence="9 10">
    <name type="scientific">Planoprotostelium fungivorum</name>
    <dbReference type="NCBI Taxonomy" id="1890364"/>
    <lineage>
        <taxon>Eukaryota</taxon>
        <taxon>Amoebozoa</taxon>
        <taxon>Evosea</taxon>
        <taxon>Variosea</taxon>
        <taxon>Cavosteliida</taxon>
        <taxon>Cavosteliaceae</taxon>
        <taxon>Planoprotostelium</taxon>
    </lineage>
</organism>
<dbReference type="GO" id="GO:0017119">
    <property type="term" value="C:Golgi transport complex"/>
    <property type="evidence" value="ECO:0007669"/>
    <property type="project" value="InterPro"/>
</dbReference>
<accession>A0A2P6MVW1</accession>
<dbReference type="FunCoup" id="A0A2P6MVW1">
    <property type="interactions" value="12"/>
</dbReference>
<evidence type="ECO:0000256" key="7">
    <source>
        <dbReference type="ARBA" id="ARBA00023136"/>
    </source>
</evidence>
<name>A0A2P6MVW1_9EUKA</name>
<dbReference type="Proteomes" id="UP000241769">
    <property type="component" value="Unassembled WGS sequence"/>
</dbReference>
<dbReference type="GO" id="GO:0015031">
    <property type="term" value="P:protein transport"/>
    <property type="evidence" value="ECO:0007669"/>
    <property type="project" value="UniProtKB-KW"/>
</dbReference>
<dbReference type="OrthoDB" id="46189at2759"/>
<reference evidence="9 10" key="1">
    <citation type="journal article" date="2018" name="Genome Biol. Evol.">
        <title>Multiple Roots of Fruiting Body Formation in Amoebozoa.</title>
        <authorList>
            <person name="Hillmann F."/>
            <person name="Forbes G."/>
            <person name="Novohradska S."/>
            <person name="Ferling I."/>
            <person name="Riege K."/>
            <person name="Groth M."/>
            <person name="Westermann M."/>
            <person name="Marz M."/>
            <person name="Spaller T."/>
            <person name="Winckler T."/>
            <person name="Schaap P."/>
            <person name="Glockner G."/>
        </authorList>
    </citation>
    <scope>NUCLEOTIDE SEQUENCE [LARGE SCALE GENOMIC DNA]</scope>
    <source>
        <strain evidence="9 10">Jena</strain>
    </source>
</reference>
<dbReference type="AlphaFoldDB" id="A0A2P6MVW1"/>
<dbReference type="GO" id="GO:0006891">
    <property type="term" value="P:intra-Golgi vesicle-mediated transport"/>
    <property type="evidence" value="ECO:0007669"/>
    <property type="project" value="InterPro"/>
</dbReference>
<evidence type="ECO:0000256" key="5">
    <source>
        <dbReference type="ARBA" id="ARBA00022927"/>
    </source>
</evidence>
<evidence type="ECO:0000256" key="1">
    <source>
        <dbReference type="ARBA" id="ARBA00004395"/>
    </source>
</evidence>
<evidence type="ECO:0000256" key="4">
    <source>
        <dbReference type="ARBA" id="ARBA00022448"/>
    </source>
</evidence>
<evidence type="ECO:0000313" key="9">
    <source>
        <dbReference type="EMBL" id="PRP75850.1"/>
    </source>
</evidence>
<dbReference type="STRING" id="1890364.A0A2P6MVW1"/>
<evidence type="ECO:0000256" key="8">
    <source>
        <dbReference type="SAM" id="MobiDB-lite"/>
    </source>
</evidence>
<keyword evidence="10" id="KW-1185">Reference proteome</keyword>
<evidence type="ECO:0000313" key="10">
    <source>
        <dbReference type="Proteomes" id="UP000241769"/>
    </source>
</evidence>
<feature type="region of interest" description="Disordered" evidence="8">
    <location>
        <begin position="703"/>
        <end position="724"/>
    </location>
</feature>
<dbReference type="Pfam" id="PF08700">
    <property type="entry name" value="VPS51_Exo84_N"/>
    <property type="match status" value="1"/>
</dbReference>
<evidence type="ECO:0000256" key="3">
    <source>
        <dbReference type="ARBA" id="ARBA00020978"/>
    </source>
</evidence>
<dbReference type="InterPro" id="IPR033370">
    <property type="entry name" value="COG1"/>
</dbReference>
<keyword evidence="6" id="KW-0333">Golgi apparatus</keyword>
<comment type="caution">
    <text evidence="9">The sequence shown here is derived from an EMBL/GenBank/DDBJ whole genome shotgun (WGS) entry which is preliminary data.</text>
</comment>
<dbReference type="PANTHER" id="PTHR31658">
    <property type="entry name" value="CONSERVED OLIGOMERIC GOLGI COMPLEX SUBUNIT 1"/>
    <property type="match status" value="1"/>
</dbReference>
<keyword evidence="5" id="KW-0653">Protein transport</keyword>
<comment type="similarity">
    <text evidence="2">Belongs to the COG1 family.</text>
</comment>
<comment type="subcellular location">
    <subcellularLocation>
        <location evidence="1">Golgi apparatus membrane</location>
        <topology evidence="1">Peripheral membrane protein</topology>
    </subcellularLocation>
</comment>
<sequence>MKGIRRDLAITSHRWRIEWTPNVWSSLILTHSPVETLCRGLAELVLITLTFRTPLSSVVPRSTHFGHIDCPEPISSALVPNTTIRPNVLMASSKAASSAIPSRNLSLSGNDVRLRSSQLVGSLRVGGVKQNEPPVRRRTTITSNENLETTVNKLFNTLSVEEIRSKEMNMRKETEERRQELRVLVGARYRDLIDSADTIVEMRELSKEAYQKMNRVETGCKKVLGLREDSLLASTTGKMEEKNLRRGNTSTAKKIKILVDTPEQIWREIENNRYLEASQLYLRAKETHQSMEGASDAKTIASIHGSIPLLLHQWSTISQFPPKILESGRAHEKSGTLPVEQHSDTLASILLLSSSDLPSLCKEFLQSRLSCALDSLKSDSKASNQSGILQQLNSVVYVLQSSIEHTEILFTSDATNKRGAMINESLSKVGHKKEDLQLDRTTLNELTKAFIDQSCQQVRVGGGELLKKIESAKVLRDMEISLKSNISKEAELKTKTRGSVSLDSAAIEDSEWDKMCTRVCGTKVDLWEVYFRQLFVDRFKAIIREKFHSIGIQSKLKSVLSHVSEDKGSSEQDRHMAHFIWGTYHGAAEEEKNDNVRSRALGITKNLEEVSQHISKQLTSILHDITSSFEWQSGRQDTQMIKSYAQETCYEAMYRMSREIQECLGKDMQEELFVGRICRSIYHHSYSIEPLLRGSIYNTMTSQNSNPVRKSMRNSKVNVSGPPQQTKEMQKMLDVYKSLEYRSYMTWVKRIAEKMESGLRKSIEEDHWGDSTRKRLWEETKVSVENDGVKTEETVLLPFQCSQYVLNHVFDVCQEIDKKGGNFNIEKSVIQYLVYELSERVVRVYHEFLLSDQGSVISKEGVIQLFYDVFFLSSVFSCRKDIHYVQEQNHTRSQLGVEALGVEEGKSKKMDEYDQVIQWTNRINSLISKIKSHLDPIEVVFYEPHVTQSSQKFFRRSIVLLGSIIQSSKLPPQQPLKGKVGPEQHNLLILAPLPSRFALLPIGNPETESRKDVRRKSCKFTRG</sequence>
<proteinExistence type="inferred from homology"/>
<evidence type="ECO:0000256" key="2">
    <source>
        <dbReference type="ARBA" id="ARBA00006653"/>
    </source>
</evidence>
<dbReference type="InParanoid" id="A0A2P6MVW1"/>
<protein>
    <recommendedName>
        <fullName evidence="3">Conserved oligomeric Golgi complex subunit 1</fullName>
    </recommendedName>
</protein>
<gene>
    <name evidence="9" type="ORF">PROFUN_14386</name>
</gene>
<dbReference type="PANTHER" id="PTHR31658:SF0">
    <property type="entry name" value="CONSERVED OLIGOMERIC GOLGI COMPLEX SUBUNIT 1"/>
    <property type="match status" value="1"/>
</dbReference>
<keyword evidence="4" id="KW-0813">Transport</keyword>
<evidence type="ECO:0000256" key="6">
    <source>
        <dbReference type="ARBA" id="ARBA00023034"/>
    </source>
</evidence>
<keyword evidence="7" id="KW-0472">Membrane</keyword>
<dbReference type="GO" id="GO:0000139">
    <property type="term" value="C:Golgi membrane"/>
    <property type="evidence" value="ECO:0007669"/>
    <property type="project" value="UniProtKB-SubCell"/>
</dbReference>